<keyword evidence="2" id="KW-0378">Hydrolase</keyword>
<dbReference type="PROSITE" id="PS00523">
    <property type="entry name" value="SULFATASE_1"/>
    <property type="match status" value="1"/>
</dbReference>
<proteinExistence type="inferred from homology"/>
<comment type="caution">
    <text evidence="4">The sequence shown here is derived from an EMBL/GenBank/DDBJ whole genome shotgun (WGS) entry which is preliminary data.</text>
</comment>
<protein>
    <submittedName>
        <fullName evidence="4">Arylsulfatase</fullName>
    </submittedName>
</protein>
<dbReference type="SUPFAM" id="SSF53649">
    <property type="entry name" value="Alkaline phosphatase-like"/>
    <property type="match status" value="1"/>
</dbReference>
<dbReference type="AlphaFoldDB" id="A0A7X8SNI7"/>
<evidence type="ECO:0000313" key="5">
    <source>
        <dbReference type="Proteomes" id="UP000585050"/>
    </source>
</evidence>
<keyword evidence="5" id="KW-1185">Reference proteome</keyword>
<feature type="domain" description="Sulfatase N-terminal" evidence="3">
    <location>
        <begin position="34"/>
        <end position="382"/>
    </location>
</feature>
<comment type="similarity">
    <text evidence="1">Belongs to the sulfatase family.</text>
</comment>
<dbReference type="InterPro" id="IPR017850">
    <property type="entry name" value="Alkaline_phosphatase_core_sf"/>
</dbReference>
<dbReference type="PROSITE" id="PS51257">
    <property type="entry name" value="PROKAR_LIPOPROTEIN"/>
    <property type="match status" value="1"/>
</dbReference>
<dbReference type="GO" id="GO:0016787">
    <property type="term" value="F:hydrolase activity"/>
    <property type="evidence" value="ECO:0007669"/>
    <property type="project" value="UniProtKB-KW"/>
</dbReference>
<evidence type="ECO:0000313" key="4">
    <source>
        <dbReference type="EMBL" id="NLR93476.1"/>
    </source>
</evidence>
<dbReference type="RefSeq" id="WP_168884187.1">
    <property type="nucleotide sequence ID" value="NZ_JABAIL010000006.1"/>
</dbReference>
<organism evidence="4 5">
    <name type="scientific">Flammeovirga agarivorans</name>
    <dbReference type="NCBI Taxonomy" id="2726742"/>
    <lineage>
        <taxon>Bacteria</taxon>
        <taxon>Pseudomonadati</taxon>
        <taxon>Bacteroidota</taxon>
        <taxon>Cytophagia</taxon>
        <taxon>Cytophagales</taxon>
        <taxon>Flammeovirgaceae</taxon>
        <taxon>Flammeovirga</taxon>
    </lineage>
</organism>
<evidence type="ECO:0000256" key="1">
    <source>
        <dbReference type="ARBA" id="ARBA00008779"/>
    </source>
</evidence>
<dbReference type="EMBL" id="JABAIL010000006">
    <property type="protein sequence ID" value="NLR93476.1"/>
    <property type="molecule type" value="Genomic_DNA"/>
</dbReference>
<dbReference type="CDD" id="cd16145">
    <property type="entry name" value="ARS_like"/>
    <property type="match status" value="1"/>
</dbReference>
<dbReference type="InterPro" id="IPR052701">
    <property type="entry name" value="GAG_Ulvan_Degrading_Sulfatases"/>
</dbReference>
<gene>
    <name evidence="4" type="ORF">HGP29_19925</name>
</gene>
<dbReference type="Gene3D" id="3.40.720.10">
    <property type="entry name" value="Alkaline Phosphatase, subunit A"/>
    <property type="match status" value="1"/>
</dbReference>
<dbReference type="Pfam" id="PF00884">
    <property type="entry name" value="Sulfatase"/>
    <property type="match status" value="1"/>
</dbReference>
<sequence>MKKLVLSIIVGFFLFSCAPKTKKAVVKEGTLKKPNIIFILADDAGWGDFSCYGQEKFTTPNIDALASSGIKFTDHYAGSSVCAPSRSALLTGQHTGHTPIRGNKEVMPEGQIPIPADVYSLPKMLKQEGYTTGMFGKWGLGYPESEGAPNVQGFDEFYGYNCQRLAHTYYPLYLRHNGVKVPLPENEKGQNTYTHHLIHQEAMAFIEDNKDNPFFLYLPYTIPHAEMTVEEDSIFQKYKEIYPQGKPFVHKKNHDPSLSHEDRFYGGVYADQAYPRAAFATMMHHLDNSVGDVMSKLKELGIDENTIVIFSSDNGPHKEGGADPYYFNSFGPFKGVKRDLYEGGIRVPYIVSWPGKIKPNSTSSHPSAFWDLLPTVADILDIEVPKSVEIDGISFLPTLEGQSKKQKKHDYLYWEFHEAGGRRAVRIGDWKAVQYRLNKPNKSKIEVYNLKEDPKESNNLADQKPEIVQKAKEIFATARTSSAVFPFQGEKLKGI</sequence>
<dbReference type="Proteomes" id="UP000585050">
    <property type="component" value="Unassembled WGS sequence"/>
</dbReference>
<dbReference type="Gene3D" id="3.30.1120.10">
    <property type="match status" value="1"/>
</dbReference>
<reference evidence="4 5" key="1">
    <citation type="submission" date="2020-04" db="EMBL/GenBank/DDBJ databases">
        <title>Flammeovirga sp. SR4, a novel species isolated from seawater.</title>
        <authorList>
            <person name="Wang X."/>
        </authorList>
    </citation>
    <scope>NUCLEOTIDE SEQUENCE [LARGE SCALE GENOMIC DNA]</scope>
    <source>
        <strain evidence="4 5">SR4</strain>
    </source>
</reference>
<dbReference type="InterPro" id="IPR024607">
    <property type="entry name" value="Sulfatase_CS"/>
</dbReference>
<dbReference type="PANTHER" id="PTHR43751">
    <property type="entry name" value="SULFATASE"/>
    <property type="match status" value="1"/>
</dbReference>
<evidence type="ECO:0000256" key="2">
    <source>
        <dbReference type="ARBA" id="ARBA00022801"/>
    </source>
</evidence>
<evidence type="ECO:0000259" key="3">
    <source>
        <dbReference type="Pfam" id="PF00884"/>
    </source>
</evidence>
<dbReference type="InterPro" id="IPR000917">
    <property type="entry name" value="Sulfatase_N"/>
</dbReference>
<dbReference type="PANTHER" id="PTHR43751:SF3">
    <property type="entry name" value="SULFATASE N-TERMINAL DOMAIN-CONTAINING PROTEIN"/>
    <property type="match status" value="1"/>
</dbReference>
<accession>A0A7X8SNI7</accession>
<name>A0A7X8SNI7_9BACT</name>